<evidence type="ECO:0000256" key="2">
    <source>
        <dbReference type="SAM" id="SignalP"/>
    </source>
</evidence>
<reference evidence="4" key="1">
    <citation type="submission" date="2021-05" db="EMBL/GenBank/DDBJ databases">
        <title>The genome of the haptophyte Pavlova lutheri (Diacronema luteri, Pavlovales) - a model for lipid biosynthesis in eukaryotic algae.</title>
        <authorList>
            <person name="Hulatt C.J."/>
            <person name="Posewitz M.C."/>
        </authorList>
    </citation>
    <scope>NUCLEOTIDE SEQUENCE</scope>
    <source>
        <strain evidence="4">NIVA-4/92</strain>
    </source>
</reference>
<gene>
    <name evidence="4" type="ORF">KFE25_003447</name>
</gene>
<feature type="chain" id="PRO_5035181645" description="Methyltransferase domain-containing protein" evidence="2">
    <location>
        <begin position="19"/>
        <end position="268"/>
    </location>
</feature>
<dbReference type="Proteomes" id="UP000751190">
    <property type="component" value="Unassembled WGS sequence"/>
</dbReference>
<dbReference type="Pfam" id="PF13649">
    <property type="entry name" value="Methyltransf_25"/>
    <property type="match status" value="1"/>
</dbReference>
<accession>A0A8J5XI28</accession>
<keyword evidence="2" id="KW-0732">Signal</keyword>
<dbReference type="OMA" id="GMHEMPR"/>
<feature type="compositionally biased region" description="Polar residues" evidence="1">
    <location>
        <begin position="34"/>
        <end position="47"/>
    </location>
</feature>
<evidence type="ECO:0000259" key="3">
    <source>
        <dbReference type="Pfam" id="PF13649"/>
    </source>
</evidence>
<feature type="domain" description="Methyltransferase" evidence="3">
    <location>
        <begin position="124"/>
        <end position="204"/>
    </location>
</feature>
<evidence type="ECO:0000256" key="1">
    <source>
        <dbReference type="SAM" id="MobiDB-lite"/>
    </source>
</evidence>
<evidence type="ECO:0000313" key="5">
    <source>
        <dbReference type="Proteomes" id="UP000751190"/>
    </source>
</evidence>
<dbReference type="Gene3D" id="3.40.50.150">
    <property type="entry name" value="Vaccinia Virus protein VP39"/>
    <property type="match status" value="1"/>
</dbReference>
<comment type="caution">
    <text evidence="4">The sequence shown here is derived from an EMBL/GenBank/DDBJ whole genome shotgun (WGS) entry which is preliminary data.</text>
</comment>
<evidence type="ECO:0000313" key="4">
    <source>
        <dbReference type="EMBL" id="KAG8464384.1"/>
    </source>
</evidence>
<dbReference type="OrthoDB" id="2013972at2759"/>
<dbReference type="InterPro" id="IPR041698">
    <property type="entry name" value="Methyltransf_25"/>
</dbReference>
<protein>
    <recommendedName>
        <fullName evidence="3">Methyltransferase domain-containing protein</fullName>
    </recommendedName>
</protein>
<name>A0A8J5XI28_DIALT</name>
<dbReference type="EMBL" id="JAGTXO010000013">
    <property type="protein sequence ID" value="KAG8464384.1"/>
    <property type="molecule type" value="Genomic_DNA"/>
</dbReference>
<organism evidence="4 5">
    <name type="scientific">Diacronema lutheri</name>
    <name type="common">Unicellular marine alga</name>
    <name type="synonym">Monochrysis lutheri</name>
    <dbReference type="NCBI Taxonomy" id="2081491"/>
    <lineage>
        <taxon>Eukaryota</taxon>
        <taxon>Haptista</taxon>
        <taxon>Haptophyta</taxon>
        <taxon>Pavlovophyceae</taxon>
        <taxon>Pavlovales</taxon>
        <taxon>Pavlovaceae</taxon>
        <taxon>Diacronema</taxon>
    </lineage>
</organism>
<dbReference type="SUPFAM" id="SSF53335">
    <property type="entry name" value="S-adenosyl-L-methionine-dependent methyltransferases"/>
    <property type="match status" value="1"/>
</dbReference>
<feature type="signal peptide" evidence="2">
    <location>
        <begin position="1"/>
        <end position="18"/>
    </location>
</feature>
<dbReference type="CDD" id="cd02440">
    <property type="entry name" value="AdoMet_MTases"/>
    <property type="match status" value="1"/>
</dbReference>
<dbReference type="InterPro" id="IPR029063">
    <property type="entry name" value="SAM-dependent_MTases_sf"/>
</dbReference>
<keyword evidence="5" id="KW-1185">Reference proteome</keyword>
<feature type="region of interest" description="Disordered" evidence="1">
    <location>
        <begin position="19"/>
        <end position="69"/>
    </location>
</feature>
<sequence length="268" mass="29255">MQAVLLLCALSLVVPARSKANPARPQPVRAPTPKITTGRPSAFTTESWPPLPTPVETETLTSTGSPPPPYWSDPRIHNLGNAGILGGLHAAVAPLFTHLIDRVAYKGVDARAQIHKTIAPDLRVVDLCCGTAFSATKGATGVDTSAQMLAMARLHRPDAIFVQGNAETWGEDAAFDVATVMYGMHEMPRGARRKVLHNAMRIARKYVLIVDIDPSFCPSAMMLSGEPFIEEYLRNIDEDVQEAAAHRAWRKARIEVVPGHVVMWRLDL</sequence>
<dbReference type="AlphaFoldDB" id="A0A8J5XI28"/>
<proteinExistence type="predicted"/>